<feature type="transmembrane region" description="Helical" evidence="1">
    <location>
        <begin position="158"/>
        <end position="176"/>
    </location>
</feature>
<evidence type="ECO:0000256" key="1">
    <source>
        <dbReference type="SAM" id="Phobius"/>
    </source>
</evidence>
<keyword evidence="1" id="KW-0812">Transmembrane</keyword>
<organism evidence="2 3">
    <name type="scientific">Pendulispora rubella</name>
    <dbReference type="NCBI Taxonomy" id="2741070"/>
    <lineage>
        <taxon>Bacteria</taxon>
        <taxon>Pseudomonadati</taxon>
        <taxon>Myxococcota</taxon>
        <taxon>Myxococcia</taxon>
        <taxon>Myxococcales</taxon>
        <taxon>Sorangiineae</taxon>
        <taxon>Pendulisporaceae</taxon>
        <taxon>Pendulispora</taxon>
    </lineage>
</organism>
<keyword evidence="3" id="KW-1185">Reference proteome</keyword>
<name>A0ABZ2LEN7_9BACT</name>
<keyword evidence="1" id="KW-0472">Membrane</keyword>
<feature type="transmembrane region" description="Helical" evidence="1">
    <location>
        <begin position="54"/>
        <end position="74"/>
    </location>
</feature>
<accession>A0ABZ2LEN7</accession>
<proteinExistence type="predicted"/>
<evidence type="ECO:0000313" key="3">
    <source>
        <dbReference type="Proteomes" id="UP001374803"/>
    </source>
</evidence>
<dbReference type="EMBL" id="CP089983">
    <property type="protein sequence ID" value="WXB08024.1"/>
    <property type="molecule type" value="Genomic_DNA"/>
</dbReference>
<dbReference type="Pfam" id="PF13795">
    <property type="entry name" value="HupE_UreJ_2"/>
    <property type="match status" value="1"/>
</dbReference>
<reference evidence="2" key="1">
    <citation type="submission" date="2021-12" db="EMBL/GenBank/DDBJ databases">
        <title>Discovery of the Pendulisporaceae a myxobacterial family with distinct sporulation behavior and unique specialized metabolism.</title>
        <authorList>
            <person name="Garcia R."/>
            <person name="Popoff A."/>
            <person name="Bader C.D."/>
            <person name="Loehr J."/>
            <person name="Walesch S."/>
            <person name="Walt C."/>
            <person name="Boldt J."/>
            <person name="Bunk B."/>
            <person name="Haeckl F.J.F.P.J."/>
            <person name="Gunesch A.P."/>
            <person name="Birkelbach J."/>
            <person name="Nuebel U."/>
            <person name="Pietschmann T."/>
            <person name="Bach T."/>
            <person name="Mueller R."/>
        </authorList>
    </citation>
    <scope>NUCLEOTIDE SEQUENCE</scope>
    <source>
        <strain evidence="2">MSr11367</strain>
    </source>
</reference>
<gene>
    <name evidence="2" type="ORF">LVJ94_12375</name>
</gene>
<evidence type="ECO:0000313" key="2">
    <source>
        <dbReference type="EMBL" id="WXB08024.1"/>
    </source>
</evidence>
<keyword evidence="1" id="KW-1133">Transmembrane helix</keyword>
<feature type="transmembrane region" description="Helical" evidence="1">
    <location>
        <begin position="86"/>
        <end position="103"/>
    </location>
</feature>
<feature type="transmembrane region" description="Helical" evidence="1">
    <location>
        <begin position="123"/>
        <end position="146"/>
    </location>
</feature>
<dbReference type="Proteomes" id="UP001374803">
    <property type="component" value="Chromosome"/>
</dbReference>
<protein>
    <submittedName>
        <fullName evidence="2">HupE/UreJ family protein</fullName>
    </submittedName>
</protein>
<dbReference type="InterPro" id="IPR032809">
    <property type="entry name" value="Put_HupE_UreJ"/>
</dbReference>
<sequence length="188" mass="20523">MHHILTGFDHLAFVISLVLVVTSLRELALVITSFTLAHSITLALGALDIVCPPAAFIEPTICVTILFVAIENLILARGVSLPSLRWRPTLTFAFGLIHGFGFSNQLRELGLRAHGLAKTLVAFNLGVELGQLLVVLPLFFALGYIVKWFTNPSRAKRRIVFGTSGIVAALALVWLTERITDTHILPFG</sequence>